<evidence type="ECO:0000313" key="1">
    <source>
        <dbReference type="EMBL" id="KTF08451.1"/>
    </source>
</evidence>
<organism evidence="1">
    <name type="scientific">marine sediment metagenome</name>
    <dbReference type="NCBI Taxonomy" id="412755"/>
    <lineage>
        <taxon>unclassified sequences</taxon>
        <taxon>metagenomes</taxon>
        <taxon>ecological metagenomes</taxon>
    </lineage>
</organism>
<name>A0A1B6NYH1_9ZZZZ</name>
<gene>
    <name evidence="1" type="ORF">MGSAQ_000045</name>
</gene>
<proteinExistence type="predicted"/>
<dbReference type="AlphaFoldDB" id="A0A1B6NYH1"/>
<protein>
    <submittedName>
        <fullName evidence="1">Uncharacterized protein</fullName>
    </submittedName>
</protein>
<comment type="caution">
    <text evidence="1">The sequence shown here is derived from an EMBL/GenBank/DDBJ whole genome shotgun (WGS) entry which is preliminary data.</text>
</comment>
<reference evidence="1" key="1">
    <citation type="submission" date="2013-11" db="EMBL/GenBank/DDBJ databases">
        <title>Microbial diversity, functional groups and degradation webs in Northern and Southern Mediterranean and Red Sea marine crude oil polluted sites.</title>
        <authorList>
            <person name="Daffonchio D."/>
            <person name="Mapelli F."/>
            <person name="Ferrer M."/>
            <person name="Richter M."/>
            <person name="Cherif A."/>
            <person name="Malkawi H.I."/>
            <person name="Yakimov M.M."/>
            <person name="Abdel-Fattah Y.R."/>
            <person name="Blaghen M."/>
            <person name="Golyshin P.N."/>
            <person name="Kalogerakis N."/>
            <person name="Boon N."/>
            <person name="Magagnini M."/>
            <person name="Fava F."/>
        </authorList>
    </citation>
    <scope>NUCLEOTIDE SEQUENCE</scope>
</reference>
<accession>A0A1B6NYH1</accession>
<dbReference type="EMBL" id="AYSL01000003">
    <property type="protein sequence ID" value="KTF08451.1"/>
    <property type="molecule type" value="Genomic_DNA"/>
</dbReference>
<sequence length="44" mass="5359">MKKPKFTQMLLLILRILLFKTRCCSRHSIDYKTKKPTPKDEFFI</sequence>